<evidence type="ECO:0000313" key="15">
    <source>
        <dbReference type="Proteomes" id="UP001285855"/>
    </source>
</evidence>
<dbReference type="Gene3D" id="2.60.40.1400">
    <property type="entry name" value="G protein-activated inward rectifier potassium channel 1"/>
    <property type="match status" value="1"/>
</dbReference>
<feature type="transmembrane region" description="Helical" evidence="11">
    <location>
        <begin position="126"/>
        <end position="148"/>
    </location>
</feature>
<comment type="subcellular location">
    <subcellularLocation>
        <location evidence="1">Membrane</location>
        <topology evidence="1">Multi-pass membrane protein</topology>
    </subcellularLocation>
</comment>
<evidence type="ECO:0000256" key="7">
    <source>
        <dbReference type="ARBA" id="ARBA00022989"/>
    </source>
</evidence>
<dbReference type="Pfam" id="PF17655">
    <property type="entry name" value="IRK_C"/>
    <property type="match status" value="1"/>
</dbReference>
<keyword evidence="3" id="KW-0633">Potassium transport</keyword>
<dbReference type="InterPro" id="IPR013518">
    <property type="entry name" value="K_chnl_inward-rec_Kir_cyto"/>
</dbReference>
<keyword evidence="4 11" id="KW-0812">Transmembrane</keyword>
<keyword evidence="5" id="KW-0851">Voltage-gated channel</keyword>
<keyword evidence="7 11" id="KW-1133">Transmembrane helix</keyword>
<keyword evidence="8" id="KW-0406">Ion transport</keyword>
<dbReference type="InterPro" id="IPR041647">
    <property type="entry name" value="IRK_C"/>
</dbReference>
<dbReference type="InterPro" id="IPR016449">
    <property type="entry name" value="K_chnl_inward-rec_Kir"/>
</dbReference>
<feature type="domain" description="Inward rectifier potassium channel C-terminal" evidence="13">
    <location>
        <begin position="157"/>
        <end position="306"/>
    </location>
</feature>
<reference evidence="14 15" key="1">
    <citation type="submission" date="2023-11" db="EMBL/GenBank/DDBJ databases">
        <title>Winogradskyella pelagius sp. nov., isolated from coastal sediment.</title>
        <authorList>
            <person name="Li F."/>
        </authorList>
    </citation>
    <scope>NUCLEOTIDE SEQUENCE [LARGE SCALE GENOMIC DNA]</scope>
    <source>
        <strain evidence="14 15">KCTC 23502</strain>
    </source>
</reference>
<organism evidence="14 15">
    <name type="scientific">Winogradskyella aquimaris</name>
    <dbReference type="NCBI Taxonomy" id="864074"/>
    <lineage>
        <taxon>Bacteria</taxon>
        <taxon>Pseudomonadati</taxon>
        <taxon>Bacteroidota</taxon>
        <taxon>Flavobacteriia</taxon>
        <taxon>Flavobacteriales</taxon>
        <taxon>Flavobacteriaceae</taxon>
        <taxon>Winogradskyella</taxon>
    </lineage>
</organism>
<dbReference type="EMBL" id="JAXDAE010000017">
    <property type="protein sequence ID" value="MDY2588431.1"/>
    <property type="molecule type" value="Genomic_DNA"/>
</dbReference>
<keyword evidence="15" id="KW-1185">Reference proteome</keyword>
<evidence type="ECO:0000256" key="1">
    <source>
        <dbReference type="ARBA" id="ARBA00004141"/>
    </source>
</evidence>
<proteinExistence type="predicted"/>
<dbReference type="SUPFAM" id="SSF81296">
    <property type="entry name" value="E set domains"/>
    <property type="match status" value="1"/>
</dbReference>
<gene>
    <name evidence="14" type="ORF">SNF14_13865</name>
</gene>
<dbReference type="PRINTS" id="PR01320">
    <property type="entry name" value="KIRCHANNEL"/>
</dbReference>
<keyword evidence="2" id="KW-0813">Transport</keyword>
<dbReference type="Gene3D" id="1.10.287.70">
    <property type="match status" value="1"/>
</dbReference>
<dbReference type="Proteomes" id="UP001285855">
    <property type="component" value="Unassembled WGS sequence"/>
</dbReference>
<evidence type="ECO:0000256" key="2">
    <source>
        <dbReference type="ARBA" id="ARBA00022448"/>
    </source>
</evidence>
<evidence type="ECO:0000256" key="8">
    <source>
        <dbReference type="ARBA" id="ARBA00023065"/>
    </source>
</evidence>
<dbReference type="InterPro" id="IPR014756">
    <property type="entry name" value="Ig_E-set"/>
</dbReference>
<keyword evidence="10" id="KW-0407">Ion channel</keyword>
<name>A0ABU5EQU4_9FLAO</name>
<evidence type="ECO:0000313" key="14">
    <source>
        <dbReference type="EMBL" id="MDY2588431.1"/>
    </source>
</evidence>
<evidence type="ECO:0000256" key="10">
    <source>
        <dbReference type="ARBA" id="ARBA00023303"/>
    </source>
</evidence>
<keyword evidence="9 11" id="KW-0472">Membrane</keyword>
<evidence type="ECO:0000256" key="5">
    <source>
        <dbReference type="ARBA" id="ARBA00022882"/>
    </source>
</evidence>
<feature type="domain" description="Potassium channel" evidence="12">
    <location>
        <begin position="70"/>
        <end position="146"/>
    </location>
</feature>
<evidence type="ECO:0000256" key="9">
    <source>
        <dbReference type="ARBA" id="ARBA00023136"/>
    </source>
</evidence>
<evidence type="ECO:0000259" key="12">
    <source>
        <dbReference type="Pfam" id="PF07885"/>
    </source>
</evidence>
<dbReference type="SUPFAM" id="SSF81324">
    <property type="entry name" value="Voltage-gated potassium channels"/>
    <property type="match status" value="1"/>
</dbReference>
<comment type="caution">
    <text evidence="14">The sequence shown here is derived from an EMBL/GenBank/DDBJ whole genome shotgun (WGS) entry which is preliminary data.</text>
</comment>
<dbReference type="PANTHER" id="PTHR11767">
    <property type="entry name" value="INWARD RECTIFIER POTASSIUM CHANNEL"/>
    <property type="match status" value="1"/>
</dbReference>
<keyword evidence="6" id="KW-0630">Potassium</keyword>
<feature type="transmembrane region" description="Helical" evidence="11">
    <location>
        <begin position="59"/>
        <end position="81"/>
    </location>
</feature>
<evidence type="ECO:0000259" key="13">
    <source>
        <dbReference type="Pfam" id="PF17655"/>
    </source>
</evidence>
<protein>
    <submittedName>
        <fullName evidence="14">Ion channel</fullName>
    </submittedName>
</protein>
<accession>A0ABU5EQU4</accession>
<evidence type="ECO:0000256" key="6">
    <source>
        <dbReference type="ARBA" id="ARBA00022958"/>
    </source>
</evidence>
<evidence type="ECO:0000256" key="3">
    <source>
        <dbReference type="ARBA" id="ARBA00022538"/>
    </source>
</evidence>
<dbReference type="InterPro" id="IPR013099">
    <property type="entry name" value="K_chnl_dom"/>
</dbReference>
<dbReference type="RefSeq" id="WP_320556779.1">
    <property type="nucleotide sequence ID" value="NZ_JAXDAE010000017.1"/>
</dbReference>
<dbReference type="Pfam" id="PF07885">
    <property type="entry name" value="Ion_trans_2"/>
    <property type="match status" value="1"/>
</dbReference>
<evidence type="ECO:0000256" key="4">
    <source>
        <dbReference type="ARBA" id="ARBA00022692"/>
    </source>
</evidence>
<evidence type="ECO:0000256" key="11">
    <source>
        <dbReference type="SAM" id="Phobius"/>
    </source>
</evidence>
<sequence>MAKHIKESFEDFGLGEKSSSKGYRALNKDGSFNIEKTNITFLERLNFFHSLVTMKWSHFFGVVVLTYFLVNTFFATIYSLIGIENLTGIRGLTPIEQFMEAFFFSAQTITTLGYGQVAPIGLLTNIVAAIESLLGLLFFALATGLLYGRFSKPISKIKFSQKAVIAPYHDINGFMFRLVNPQKNELLDVVINVSVSMKRENSELRDFHILDLERDNVRFFPSMWTVVHPIDNNSPLYGLHNSDYEKKDFEFIAVLKAFDESSGQMVYSRTSYKPEEIEWGQKFVYVAQRLNGKTLVDVSRINESEKAALNT</sequence>